<sequence length="265" mass="29011">MLNYCHRQMKEEEGKLNDAMDSLKEERGRKSAAAALDSAERQAEGQRVLLRSAEDQLATSKAQVVALKKKLEETEAARVEAEKARDQAEQEGYDVGVAETEEALRVEVFEVCRTYYRQVWIKALNQAGVEASSILRKVESVYYPAAIRPSLPSLPRFDPVPEKAETGDGKAAKTSTPTEKGSEVVEQATQEVAPDAPILPIVIQDNPVKEAVSKGMEIVLASFPFPALVHPIGKGQASKRQKPSEVAAAQTNPPPPKDKIIPKKK</sequence>
<dbReference type="EMBL" id="JAZDWU010000010">
    <property type="protein sequence ID" value="KAK9988924.1"/>
    <property type="molecule type" value="Genomic_DNA"/>
</dbReference>
<comment type="caution">
    <text evidence="3">The sequence shown here is derived from an EMBL/GenBank/DDBJ whole genome shotgun (WGS) entry which is preliminary data.</text>
</comment>
<dbReference type="AlphaFoldDB" id="A0AAW2BVU4"/>
<evidence type="ECO:0000256" key="1">
    <source>
        <dbReference type="SAM" id="Coils"/>
    </source>
</evidence>
<name>A0AAW2BVU4_9ROSI</name>
<accession>A0AAW2BVU4</accession>
<organism evidence="3 4">
    <name type="scientific">Lithocarpus litseifolius</name>
    <dbReference type="NCBI Taxonomy" id="425828"/>
    <lineage>
        <taxon>Eukaryota</taxon>
        <taxon>Viridiplantae</taxon>
        <taxon>Streptophyta</taxon>
        <taxon>Embryophyta</taxon>
        <taxon>Tracheophyta</taxon>
        <taxon>Spermatophyta</taxon>
        <taxon>Magnoliopsida</taxon>
        <taxon>eudicotyledons</taxon>
        <taxon>Gunneridae</taxon>
        <taxon>Pentapetalae</taxon>
        <taxon>rosids</taxon>
        <taxon>fabids</taxon>
        <taxon>Fagales</taxon>
        <taxon>Fagaceae</taxon>
        <taxon>Lithocarpus</taxon>
    </lineage>
</organism>
<feature type="compositionally biased region" description="Basic and acidic residues" evidence="2">
    <location>
        <begin position="159"/>
        <end position="171"/>
    </location>
</feature>
<evidence type="ECO:0000313" key="4">
    <source>
        <dbReference type="Proteomes" id="UP001459277"/>
    </source>
</evidence>
<evidence type="ECO:0000313" key="3">
    <source>
        <dbReference type="EMBL" id="KAK9988924.1"/>
    </source>
</evidence>
<dbReference type="Proteomes" id="UP001459277">
    <property type="component" value="Unassembled WGS sequence"/>
</dbReference>
<feature type="coiled-coil region" evidence="1">
    <location>
        <begin position="6"/>
        <end position="91"/>
    </location>
</feature>
<feature type="region of interest" description="Disordered" evidence="2">
    <location>
        <begin position="231"/>
        <end position="265"/>
    </location>
</feature>
<evidence type="ECO:0000256" key="2">
    <source>
        <dbReference type="SAM" id="MobiDB-lite"/>
    </source>
</evidence>
<protein>
    <submittedName>
        <fullName evidence="3">Uncharacterized protein</fullName>
    </submittedName>
</protein>
<proteinExistence type="predicted"/>
<feature type="compositionally biased region" description="Basic and acidic residues" evidence="2">
    <location>
        <begin position="256"/>
        <end position="265"/>
    </location>
</feature>
<reference evidence="3 4" key="1">
    <citation type="submission" date="2024-01" db="EMBL/GenBank/DDBJ databases">
        <title>A telomere-to-telomere, gap-free genome of sweet tea (Lithocarpus litseifolius).</title>
        <authorList>
            <person name="Zhou J."/>
        </authorList>
    </citation>
    <scope>NUCLEOTIDE SEQUENCE [LARGE SCALE GENOMIC DNA]</scope>
    <source>
        <strain evidence="3">Zhou-2022a</strain>
        <tissue evidence="3">Leaf</tissue>
    </source>
</reference>
<feature type="region of interest" description="Disordered" evidence="2">
    <location>
        <begin position="154"/>
        <end position="183"/>
    </location>
</feature>
<keyword evidence="1" id="KW-0175">Coiled coil</keyword>
<gene>
    <name evidence="3" type="ORF">SO802_029163</name>
</gene>
<keyword evidence="4" id="KW-1185">Reference proteome</keyword>